<evidence type="ECO:0000256" key="1">
    <source>
        <dbReference type="SAM" id="SignalP"/>
    </source>
</evidence>
<dbReference type="AlphaFoldDB" id="A0A8K0SHW8"/>
<organism evidence="2 3">
    <name type="scientific">Stachybotrys elegans</name>
    <dbReference type="NCBI Taxonomy" id="80388"/>
    <lineage>
        <taxon>Eukaryota</taxon>
        <taxon>Fungi</taxon>
        <taxon>Dikarya</taxon>
        <taxon>Ascomycota</taxon>
        <taxon>Pezizomycotina</taxon>
        <taxon>Sordariomycetes</taxon>
        <taxon>Hypocreomycetidae</taxon>
        <taxon>Hypocreales</taxon>
        <taxon>Stachybotryaceae</taxon>
        <taxon>Stachybotrys</taxon>
    </lineage>
</organism>
<dbReference type="EMBL" id="JAGPNK010000012">
    <property type="protein sequence ID" value="KAH7310599.1"/>
    <property type="molecule type" value="Genomic_DNA"/>
</dbReference>
<proteinExistence type="predicted"/>
<sequence length="146" mass="15965">MLFTQSLVAAFASIALAAPTRLMTVDEEWTIESLQRVCDEQDTQCTWTFTINTNTEGVEPTSVEYIVEASGETPASQAIGGPSEFGVFTVTSTWSDVFGIEDAWTTMSVIDFERGILVYPAYLDRQVAGGEVVEPDQVYIPEPIPA</sequence>
<comment type="caution">
    <text evidence="2">The sequence shown here is derived from an EMBL/GenBank/DDBJ whole genome shotgun (WGS) entry which is preliminary data.</text>
</comment>
<evidence type="ECO:0000313" key="3">
    <source>
        <dbReference type="Proteomes" id="UP000813444"/>
    </source>
</evidence>
<keyword evidence="3" id="KW-1185">Reference proteome</keyword>
<feature type="signal peptide" evidence="1">
    <location>
        <begin position="1"/>
        <end position="17"/>
    </location>
</feature>
<keyword evidence="1" id="KW-0732">Signal</keyword>
<name>A0A8K0SHW8_9HYPO</name>
<protein>
    <recommendedName>
        <fullName evidence="4">Small secreted protein</fullName>
    </recommendedName>
</protein>
<evidence type="ECO:0000313" key="2">
    <source>
        <dbReference type="EMBL" id="KAH7310599.1"/>
    </source>
</evidence>
<dbReference type="Proteomes" id="UP000813444">
    <property type="component" value="Unassembled WGS sequence"/>
</dbReference>
<dbReference type="OrthoDB" id="5352317at2759"/>
<feature type="chain" id="PRO_5035425797" description="Small secreted protein" evidence="1">
    <location>
        <begin position="18"/>
        <end position="146"/>
    </location>
</feature>
<gene>
    <name evidence="2" type="ORF">B0I35DRAFT_412091</name>
</gene>
<evidence type="ECO:0008006" key="4">
    <source>
        <dbReference type="Google" id="ProtNLM"/>
    </source>
</evidence>
<reference evidence="2" key="1">
    <citation type="journal article" date="2021" name="Nat. Commun.">
        <title>Genetic determinants of endophytism in the Arabidopsis root mycobiome.</title>
        <authorList>
            <person name="Mesny F."/>
            <person name="Miyauchi S."/>
            <person name="Thiergart T."/>
            <person name="Pickel B."/>
            <person name="Atanasova L."/>
            <person name="Karlsson M."/>
            <person name="Huettel B."/>
            <person name="Barry K.W."/>
            <person name="Haridas S."/>
            <person name="Chen C."/>
            <person name="Bauer D."/>
            <person name="Andreopoulos W."/>
            <person name="Pangilinan J."/>
            <person name="LaButti K."/>
            <person name="Riley R."/>
            <person name="Lipzen A."/>
            <person name="Clum A."/>
            <person name="Drula E."/>
            <person name="Henrissat B."/>
            <person name="Kohler A."/>
            <person name="Grigoriev I.V."/>
            <person name="Martin F.M."/>
            <person name="Hacquard S."/>
        </authorList>
    </citation>
    <scope>NUCLEOTIDE SEQUENCE</scope>
    <source>
        <strain evidence="2">MPI-CAGE-CH-0235</strain>
    </source>
</reference>
<accession>A0A8K0SHW8</accession>